<evidence type="ECO:0000256" key="10">
    <source>
        <dbReference type="SAM" id="Coils"/>
    </source>
</evidence>
<dbReference type="Proteomes" id="UP000243217">
    <property type="component" value="Unassembled WGS sequence"/>
</dbReference>
<evidence type="ECO:0000256" key="5">
    <source>
        <dbReference type="ARBA" id="ARBA00022490"/>
    </source>
</evidence>
<dbReference type="PROSITE" id="PS50020">
    <property type="entry name" value="WW_DOMAIN_2"/>
    <property type="match status" value="1"/>
</dbReference>
<dbReference type="Gene3D" id="2.20.70.10">
    <property type="match status" value="1"/>
</dbReference>
<comment type="subcellular location">
    <subcellularLocation>
        <location evidence="1">Cell projection</location>
        <location evidence="1">Cilium</location>
    </subcellularLocation>
    <subcellularLocation>
        <location evidence="2">Cytoplasm</location>
    </subcellularLocation>
</comment>
<dbReference type="OrthoDB" id="191651at2759"/>
<dbReference type="CDD" id="cd00201">
    <property type="entry name" value="WW"/>
    <property type="match status" value="1"/>
</dbReference>
<accession>A0A1W0A3W8</accession>
<dbReference type="PANTHER" id="PTHR21532:SF0">
    <property type="entry name" value="CILIA- AND FLAGELLA-ASSOCIATED PROTEIN 36"/>
    <property type="match status" value="1"/>
</dbReference>
<dbReference type="InterPro" id="IPR001202">
    <property type="entry name" value="WW_dom"/>
</dbReference>
<comment type="similarity">
    <text evidence="3">Belongs to the CFAP36 family.</text>
</comment>
<dbReference type="EMBL" id="JNBS01000521">
    <property type="protein sequence ID" value="OQS04983.1"/>
    <property type="molecule type" value="Genomic_DNA"/>
</dbReference>
<dbReference type="InterPro" id="IPR042541">
    <property type="entry name" value="BART_sf"/>
</dbReference>
<keyword evidence="13" id="KW-1185">Reference proteome</keyword>
<reference evidence="12 13" key="1">
    <citation type="journal article" date="2014" name="Genome Biol. Evol.">
        <title>The secreted proteins of Achlya hypogyna and Thraustotheca clavata identify the ancestral oomycete secretome and reveal gene acquisitions by horizontal gene transfer.</title>
        <authorList>
            <person name="Misner I."/>
            <person name="Blouin N."/>
            <person name="Leonard G."/>
            <person name="Richards T.A."/>
            <person name="Lane C.E."/>
        </authorList>
    </citation>
    <scope>NUCLEOTIDE SEQUENCE [LARGE SCALE GENOMIC DNA]</scope>
    <source>
        <strain evidence="12 13">ATCC 34112</strain>
    </source>
</reference>
<dbReference type="PANTHER" id="PTHR21532">
    <property type="entry name" value="PHOSPHODIESTERASE HL"/>
    <property type="match status" value="1"/>
</dbReference>
<keyword evidence="7" id="KW-0969">Cilium</keyword>
<evidence type="ECO:0000256" key="7">
    <source>
        <dbReference type="ARBA" id="ARBA00023069"/>
    </source>
</evidence>
<organism evidence="12 13">
    <name type="scientific">Thraustotheca clavata</name>
    <dbReference type="NCBI Taxonomy" id="74557"/>
    <lineage>
        <taxon>Eukaryota</taxon>
        <taxon>Sar</taxon>
        <taxon>Stramenopiles</taxon>
        <taxon>Oomycota</taxon>
        <taxon>Saprolegniomycetes</taxon>
        <taxon>Saprolegniales</taxon>
        <taxon>Achlyaceae</taxon>
        <taxon>Thraustotheca</taxon>
    </lineage>
</organism>
<protein>
    <recommendedName>
        <fullName evidence="4">Cilia- and flagella-associated protein 36</fullName>
    </recommendedName>
    <alternativeName>
        <fullName evidence="9">Coiled-coil domain-containing protein 104</fullName>
    </alternativeName>
</protein>
<comment type="caution">
    <text evidence="12">The sequence shown here is derived from an EMBL/GenBank/DDBJ whole genome shotgun (WGS) entry which is preliminary data.</text>
</comment>
<dbReference type="STRING" id="74557.A0A1W0A3W8"/>
<evidence type="ECO:0000256" key="2">
    <source>
        <dbReference type="ARBA" id="ARBA00004496"/>
    </source>
</evidence>
<dbReference type="Pfam" id="PF00397">
    <property type="entry name" value="WW"/>
    <property type="match status" value="1"/>
</dbReference>
<evidence type="ECO:0000256" key="1">
    <source>
        <dbReference type="ARBA" id="ARBA00004138"/>
    </source>
</evidence>
<dbReference type="SUPFAM" id="SSF51045">
    <property type="entry name" value="WW domain"/>
    <property type="match status" value="1"/>
</dbReference>
<feature type="coiled-coil region" evidence="10">
    <location>
        <begin position="217"/>
        <end position="256"/>
    </location>
</feature>
<gene>
    <name evidence="12" type="ORF">THRCLA_02839</name>
</gene>
<dbReference type="InterPro" id="IPR036020">
    <property type="entry name" value="WW_dom_sf"/>
</dbReference>
<evidence type="ECO:0000313" key="12">
    <source>
        <dbReference type="EMBL" id="OQS04983.1"/>
    </source>
</evidence>
<dbReference type="GO" id="GO:0005930">
    <property type="term" value="C:axoneme"/>
    <property type="evidence" value="ECO:0007669"/>
    <property type="project" value="TreeGrafter"/>
</dbReference>
<evidence type="ECO:0000259" key="11">
    <source>
        <dbReference type="PROSITE" id="PS50020"/>
    </source>
</evidence>
<dbReference type="PROSITE" id="PS01159">
    <property type="entry name" value="WW_DOMAIN_1"/>
    <property type="match status" value="1"/>
</dbReference>
<evidence type="ECO:0000256" key="4">
    <source>
        <dbReference type="ARBA" id="ARBA00021815"/>
    </source>
</evidence>
<dbReference type="InterPro" id="IPR023379">
    <property type="entry name" value="BART_dom"/>
</dbReference>
<keyword evidence="8" id="KW-0966">Cell projection</keyword>
<sequence>MSDFLVDAIAQFVKGDEWKIPVGEFMNIHKIAFVGLSGNEDEHTLQHHAIFMEFKELVERLLEGVIADLGCDANSFVAALEEAAVREAGGPKEEETQLLIKTLLSYDDFKGFCALMQQYVEWNVVPSIEDEANEAEQPAEMNSAAAKAYLSSSEWILQEVLARSILDAYAAGQLTAEDEAYLPWAQTIMEMKISYEALANSTAECSTIYLDPMVAKMNELEANLTKEKLRVDLLVAQRLAERNATMRQQMRQLCLQTYSADAKEGEENNMAYICSRLEAIPEEIKSIKKKCFAVKSVSQTYMDEIYLYLKEKVHYKYDLAEYHDDIATFIFARISPNDAAVVNNLLQWLLLESEALELQKELQQLSFSSPRAEAKDENVNDHWVQVWSEQDQAYYYLNSITNATQWEPPTAKDGEPILGYWDDINQWVPYQFVNTPTELVAEEKSTEMAHMHENKSSLSTPALTKSDDNLKKIGLTLETLLTSDTQPNSTDMFDMEASLQKVLKEHADESKKLEIALQVEHARQIQDIQRRKAQRRKERKMKRAQQINESTAPPLAAPTLLDTNQSVNPCQINICLPEGGKIDLLSLLSQADLKLQRDRRCLTDSTGKESTSNTLNSTSLLYLAEKLALNSKLIEIEHI</sequence>
<dbReference type="Gene3D" id="1.20.1520.10">
    <property type="entry name" value="ADP-ribosylation factor-like 2-binding protein, domain"/>
    <property type="match status" value="1"/>
</dbReference>
<proteinExistence type="inferred from homology"/>
<dbReference type="GO" id="GO:0097546">
    <property type="term" value="C:ciliary base"/>
    <property type="evidence" value="ECO:0007669"/>
    <property type="project" value="TreeGrafter"/>
</dbReference>
<feature type="domain" description="WW" evidence="11">
    <location>
        <begin position="377"/>
        <end position="411"/>
    </location>
</feature>
<keyword evidence="6 10" id="KW-0175">Coiled coil</keyword>
<evidence type="ECO:0000256" key="9">
    <source>
        <dbReference type="ARBA" id="ARBA00031593"/>
    </source>
</evidence>
<evidence type="ECO:0000313" key="13">
    <source>
        <dbReference type="Proteomes" id="UP000243217"/>
    </source>
</evidence>
<evidence type="ECO:0000256" key="6">
    <source>
        <dbReference type="ARBA" id="ARBA00023054"/>
    </source>
</evidence>
<dbReference type="AlphaFoldDB" id="A0A1W0A3W8"/>
<dbReference type="InterPro" id="IPR038888">
    <property type="entry name" value="CFAP36"/>
</dbReference>
<name>A0A1W0A3W8_9STRA</name>
<dbReference type="Pfam" id="PF11527">
    <property type="entry name" value="ARL2_Bind_BART"/>
    <property type="match status" value="1"/>
</dbReference>
<dbReference type="SMART" id="SM00456">
    <property type="entry name" value="WW"/>
    <property type="match status" value="1"/>
</dbReference>
<evidence type="ECO:0000256" key="3">
    <source>
        <dbReference type="ARBA" id="ARBA00007460"/>
    </source>
</evidence>
<keyword evidence="5" id="KW-0963">Cytoplasm</keyword>
<evidence type="ECO:0000256" key="8">
    <source>
        <dbReference type="ARBA" id="ARBA00023273"/>
    </source>
</evidence>